<feature type="chain" id="PRO_5046187178" description="5-methyltetrahydrofolate--homocysteine methyltransferase" evidence="1">
    <location>
        <begin position="24"/>
        <end position="452"/>
    </location>
</feature>
<protein>
    <recommendedName>
        <fullName evidence="4">5-methyltetrahydrofolate--homocysteine methyltransferase</fullName>
    </recommendedName>
</protein>
<sequence>MEMNIKLKLLATMVAAALTSACGSDTQHTLTPVVNPVSESVEGGEGHTDHEHTEVSIEGRLVISSHQSNVLSVIAAKDGEHLESVGITGYPQYLYATEHHRYVMAVQRDAGIVEFVNGGLWQEDHGDHLHPYEQAPSVVEFALQGVKPTHVNAGEHNSVVFYDGDKDTNQNAQVMVFNESNIANNNRDFATLDYSTYQHGAMQTVGEYLISTIRDEQSLSTLPNKIGLFHGHGDHFDQEKEFEVDCPSLHGSAQSSELVAFACADGIVVINTHDNEFTHEKIMNSEEFAEGERIGMLRGHPEKDLFIGSSRAGVYAIDPRNNSLEKIEWQASDDARLVGAYFSAEGEHFVLMDSAGVMSVFEGHQHDDEYHWEKAHNITVSSADTSKMPEEHGFVMTLSQSQQVAYVSDPINQHIVAIDLESGEVTRTFELDIVPEKLLWLGIATESDEHGH</sequence>
<keyword evidence="1" id="KW-0732">Signal</keyword>
<dbReference type="PROSITE" id="PS51257">
    <property type="entry name" value="PROKAR_LIPOPROTEIN"/>
    <property type="match status" value="1"/>
</dbReference>
<keyword evidence="3" id="KW-1185">Reference proteome</keyword>
<accession>A0ABR9EEU3</accession>
<dbReference type="SUPFAM" id="SSF50974">
    <property type="entry name" value="Nitrous oxide reductase, N-terminal domain"/>
    <property type="match status" value="1"/>
</dbReference>
<reference evidence="2 3" key="1">
    <citation type="submission" date="2015-03" db="EMBL/GenBank/DDBJ databases">
        <title>Genome sequence of Pseudoalteromonas aurantia.</title>
        <authorList>
            <person name="Xie B.-B."/>
            <person name="Rong J.-C."/>
            <person name="Qin Q.-L."/>
            <person name="Zhang Y.-Z."/>
        </authorList>
    </citation>
    <scope>NUCLEOTIDE SEQUENCE [LARGE SCALE GENOMIC DNA]</scope>
    <source>
        <strain evidence="2 3">208</strain>
    </source>
</reference>
<dbReference type="EMBL" id="AQGV01000012">
    <property type="protein sequence ID" value="MBE0368795.1"/>
    <property type="molecule type" value="Genomic_DNA"/>
</dbReference>
<gene>
    <name evidence="2" type="ORF">PAUR_a2498</name>
</gene>
<name>A0ABR9EEU3_9GAMM</name>
<dbReference type="InterPro" id="IPR011045">
    <property type="entry name" value="N2O_reductase_N"/>
</dbReference>
<feature type="signal peptide" evidence="1">
    <location>
        <begin position="1"/>
        <end position="23"/>
    </location>
</feature>
<evidence type="ECO:0000313" key="3">
    <source>
        <dbReference type="Proteomes" id="UP000615755"/>
    </source>
</evidence>
<comment type="caution">
    <text evidence="2">The sequence shown here is derived from an EMBL/GenBank/DDBJ whole genome shotgun (WGS) entry which is preliminary data.</text>
</comment>
<dbReference type="Proteomes" id="UP000615755">
    <property type="component" value="Unassembled WGS sequence"/>
</dbReference>
<evidence type="ECO:0008006" key="4">
    <source>
        <dbReference type="Google" id="ProtNLM"/>
    </source>
</evidence>
<evidence type="ECO:0000256" key="1">
    <source>
        <dbReference type="SAM" id="SignalP"/>
    </source>
</evidence>
<evidence type="ECO:0000313" key="2">
    <source>
        <dbReference type="EMBL" id="MBE0368795.1"/>
    </source>
</evidence>
<organism evidence="2 3">
    <name type="scientific">Pseudoalteromonas aurantia 208</name>
    <dbReference type="NCBI Taxonomy" id="1314867"/>
    <lineage>
        <taxon>Bacteria</taxon>
        <taxon>Pseudomonadati</taxon>
        <taxon>Pseudomonadota</taxon>
        <taxon>Gammaproteobacteria</taxon>
        <taxon>Alteromonadales</taxon>
        <taxon>Pseudoalteromonadaceae</taxon>
        <taxon>Pseudoalteromonas</taxon>
    </lineage>
</organism>
<proteinExistence type="predicted"/>